<accession>A0A6A4ZN63</accession>
<dbReference type="PANTHER" id="PTHR44117:SF1">
    <property type="entry name" value="INTRAFLAGELLAR TRANSPORT PROTEIN 88 HOMOLOG"/>
    <property type="match status" value="1"/>
</dbReference>
<dbReference type="GO" id="GO:0036064">
    <property type="term" value="C:ciliary basal body"/>
    <property type="evidence" value="ECO:0007669"/>
    <property type="project" value="TreeGrafter"/>
</dbReference>
<dbReference type="SUPFAM" id="SSF48452">
    <property type="entry name" value="TPR-like"/>
    <property type="match status" value="1"/>
</dbReference>
<evidence type="ECO:0000256" key="1">
    <source>
        <dbReference type="PROSITE-ProRule" id="PRU00339"/>
    </source>
</evidence>
<feature type="repeat" description="TPR" evidence="1">
    <location>
        <begin position="101"/>
        <end position="134"/>
    </location>
</feature>
<dbReference type="SMART" id="SM00028">
    <property type="entry name" value="TPR"/>
    <property type="match status" value="3"/>
</dbReference>
<gene>
    <name evidence="2" type="ORF">AaE_011827</name>
</gene>
<dbReference type="GO" id="GO:0097546">
    <property type="term" value="C:ciliary base"/>
    <property type="evidence" value="ECO:0007669"/>
    <property type="project" value="TreeGrafter"/>
</dbReference>
<comment type="caution">
    <text evidence="2">The sequence shown here is derived from an EMBL/GenBank/DDBJ whole genome shotgun (WGS) entry which is preliminary data.</text>
</comment>
<evidence type="ECO:0000313" key="3">
    <source>
        <dbReference type="Proteomes" id="UP000469452"/>
    </source>
</evidence>
<dbReference type="InterPro" id="IPR019734">
    <property type="entry name" value="TPR_rpt"/>
</dbReference>
<dbReference type="Gene3D" id="1.25.40.10">
    <property type="entry name" value="Tetratricopeptide repeat domain"/>
    <property type="match status" value="1"/>
</dbReference>
<keyword evidence="1" id="KW-0802">TPR repeat</keyword>
<proteinExistence type="predicted"/>
<dbReference type="GO" id="GO:0005814">
    <property type="term" value="C:centriole"/>
    <property type="evidence" value="ECO:0007669"/>
    <property type="project" value="TreeGrafter"/>
</dbReference>
<dbReference type="PROSITE" id="PS50005">
    <property type="entry name" value="TPR"/>
    <property type="match status" value="1"/>
</dbReference>
<dbReference type="GO" id="GO:0019894">
    <property type="term" value="F:kinesin binding"/>
    <property type="evidence" value="ECO:0007669"/>
    <property type="project" value="TreeGrafter"/>
</dbReference>
<feature type="non-terminal residue" evidence="2">
    <location>
        <position position="1"/>
    </location>
</feature>
<sequence length="162" mass="18206">EICKALHFLKNKDFDKAIEVLKAFEKKDPALKAMAATNLSFLYFVEGDYAQADKFASLAVRHQRYNAKALVNKGNCLYVKNECERAKELYLEAIGVEADCIEAIFNLGLVNIKIGVLNEALQAFEKLHSIVPTNTEVRHNNTQSRRSMVSTTCCIKLQTCTT</sequence>
<protein>
    <submittedName>
        <fullName evidence="2">Uncharacterized protein</fullName>
    </submittedName>
</protein>
<dbReference type="AlphaFoldDB" id="A0A6A4ZN63"/>
<dbReference type="GO" id="GO:0042073">
    <property type="term" value="P:intraciliary transport"/>
    <property type="evidence" value="ECO:0007669"/>
    <property type="project" value="TreeGrafter"/>
</dbReference>
<dbReference type="Proteomes" id="UP000469452">
    <property type="component" value="Unassembled WGS sequence"/>
</dbReference>
<name>A0A6A4ZN63_APHAT</name>
<dbReference type="PANTHER" id="PTHR44117">
    <property type="entry name" value="INTRAFLAGELLAR TRANSPORT PROTEIN 88 HOMOLOG"/>
    <property type="match status" value="1"/>
</dbReference>
<dbReference type="EMBL" id="VJMI01017589">
    <property type="protein sequence ID" value="KAF0713261.1"/>
    <property type="molecule type" value="Genomic_DNA"/>
</dbReference>
<evidence type="ECO:0000313" key="2">
    <source>
        <dbReference type="EMBL" id="KAF0713261.1"/>
    </source>
</evidence>
<organism evidence="2 3">
    <name type="scientific">Aphanomyces astaci</name>
    <name type="common">Crayfish plague agent</name>
    <dbReference type="NCBI Taxonomy" id="112090"/>
    <lineage>
        <taxon>Eukaryota</taxon>
        <taxon>Sar</taxon>
        <taxon>Stramenopiles</taxon>
        <taxon>Oomycota</taxon>
        <taxon>Saprolegniomycetes</taxon>
        <taxon>Saprolegniales</taxon>
        <taxon>Verrucalvaceae</taxon>
        <taxon>Aphanomyces</taxon>
    </lineage>
</organism>
<dbReference type="VEuPathDB" id="FungiDB:H257_16644"/>
<dbReference type="Pfam" id="PF13174">
    <property type="entry name" value="TPR_6"/>
    <property type="match status" value="1"/>
</dbReference>
<dbReference type="GO" id="GO:0097730">
    <property type="term" value="C:non-motile cilium"/>
    <property type="evidence" value="ECO:0007669"/>
    <property type="project" value="TreeGrafter"/>
</dbReference>
<dbReference type="GO" id="GO:1905515">
    <property type="term" value="P:non-motile cilium assembly"/>
    <property type="evidence" value="ECO:0007669"/>
    <property type="project" value="TreeGrafter"/>
</dbReference>
<dbReference type="InterPro" id="IPR011990">
    <property type="entry name" value="TPR-like_helical_dom_sf"/>
</dbReference>
<reference evidence="2 3" key="1">
    <citation type="submission" date="2019-06" db="EMBL/GenBank/DDBJ databases">
        <title>Genomics analysis of Aphanomyces spp. identifies a new class of oomycete effector associated with host adaptation.</title>
        <authorList>
            <person name="Gaulin E."/>
        </authorList>
    </citation>
    <scope>NUCLEOTIDE SEQUENCE [LARGE SCALE GENOMIC DNA]</scope>
    <source>
        <strain evidence="2 3">E</strain>
    </source>
</reference>